<dbReference type="Proteomes" id="UP000054928">
    <property type="component" value="Unassembled WGS sequence"/>
</dbReference>
<name>A0A0P1ADT3_PLAHL</name>
<evidence type="ECO:0000313" key="1">
    <source>
        <dbReference type="EMBL" id="CEG38488.1"/>
    </source>
</evidence>
<dbReference type="GeneID" id="36410344"/>
<protein>
    <submittedName>
        <fullName evidence="1">Uncharacterized protein</fullName>
    </submittedName>
</protein>
<keyword evidence="2" id="KW-1185">Reference proteome</keyword>
<dbReference type="AlphaFoldDB" id="A0A0P1ADT3"/>
<dbReference type="RefSeq" id="XP_024574857.1">
    <property type="nucleotide sequence ID" value="XM_024723930.2"/>
</dbReference>
<reference evidence="2" key="1">
    <citation type="submission" date="2014-09" db="EMBL/GenBank/DDBJ databases">
        <authorList>
            <person name="Sharma Rahul"/>
            <person name="Thines Marco"/>
        </authorList>
    </citation>
    <scope>NUCLEOTIDE SEQUENCE [LARGE SCALE GENOMIC DNA]</scope>
</reference>
<dbReference type="EMBL" id="CCYD01000322">
    <property type="protein sequence ID" value="CEG38488.1"/>
    <property type="molecule type" value="Genomic_DNA"/>
</dbReference>
<organism evidence="1 2">
    <name type="scientific">Plasmopara halstedii</name>
    <name type="common">Downy mildew of sunflower</name>
    <dbReference type="NCBI Taxonomy" id="4781"/>
    <lineage>
        <taxon>Eukaryota</taxon>
        <taxon>Sar</taxon>
        <taxon>Stramenopiles</taxon>
        <taxon>Oomycota</taxon>
        <taxon>Peronosporomycetes</taxon>
        <taxon>Peronosporales</taxon>
        <taxon>Peronosporaceae</taxon>
        <taxon>Plasmopara</taxon>
    </lineage>
</organism>
<sequence length="77" mass="8759">MIDVVLAVRNYNGAYPAKKLLSIRPLLKMSNEIDLFRELFNLRNSGNGRGADDITEQICVHIKKRTSCVLEREPQVS</sequence>
<accession>A0A0P1ADT3</accession>
<proteinExistence type="predicted"/>
<evidence type="ECO:0000313" key="2">
    <source>
        <dbReference type="Proteomes" id="UP000054928"/>
    </source>
</evidence>